<protein>
    <submittedName>
        <fullName evidence="1">Uncharacterized protein</fullName>
    </submittedName>
</protein>
<reference evidence="1 2" key="1">
    <citation type="journal article" date="2014" name="Am. J. Bot.">
        <title>Genome assembly and annotation for red clover (Trifolium pratense; Fabaceae).</title>
        <authorList>
            <person name="Istvanek J."/>
            <person name="Jaros M."/>
            <person name="Krenek A."/>
            <person name="Repkova J."/>
        </authorList>
    </citation>
    <scope>NUCLEOTIDE SEQUENCE [LARGE SCALE GENOMIC DNA]</scope>
    <source>
        <strain evidence="2">cv. Tatra</strain>
        <tissue evidence="1">Young leaves</tissue>
    </source>
</reference>
<accession>A0A2K3LWZ1</accession>
<dbReference type="EMBL" id="ASHM01043260">
    <property type="protein sequence ID" value="PNX83056.1"/>
    <property type="molecule type" value="Genomic_DNA"/>
</dbReference>
<organism evidence="1 2">
    <name type="scientific">Trifolium pratense</name>
    <name type="common">Red clover</name>
    <dbReference type="NCBI Taxonomy" id="57577"/>
    <lineage>
        <taxon>Eukaryota</taxon>
        <taxon>Viridiplantae</taxon>
        <taxon>Streptophyta</taxon>
        <taxon>Embryophyta</taxon>
        <taxon>Tracheophyta</taxon>
        <taxon>Spermatophyta</taxon>
        <taxon>Magnoliopsida</taxon>
        <taxon>eudicotyledons</taxon>
        <taxon>Gunneridae</taxon>
        <taxon>Pentapetalae</taxon>
        <taxon>rosids</taxon>
        <taxon>fabids</taxon>
        <taxon>Fabales</taxon>
        <taxon>Fabaceae</taxon>
        <taxon>Papilionoideae</taxon>
        <taxon>50 kb inversion clade</taxon>
        <taxon>NPAAA clade</taxon>
        <taxon>Hologalegina</taxon>
        <taxon>IRL clade</taxon>
        <taxon>Trifolieae</taxon>
        <taxon>Trifolium</taxon>
    </lineage>
</organism>
<evidence type="ECO:0000313" key="2">
    <source>
        <dbReference type="Proteomes" id="UP000236291"/>
    </source>
</evidence>
<reference evidence="1 2" key="2">
    <citation type="journal article" date="2017" name="Front. Plant Sci.">
        <title>Gene Classification and Mining of Molecular Markers Useful in Red Clover (Trifolium pratense) Breeding.</title>
        <authorList>
            <person name="Istvanek J."/>
            <person name="Dluhosova J."/>
            <person name="Dluhos P."/>
            <person name="Patkova L."/>
            <person name="Nedelnik J."/>
            <person name="Repkova J."/>
        </authorList>
    </citation>
    <scope>NUCLEOTIDE SEQUENCE [LARGE SCALE GENOMIC DNA]</scope>
    <source>
        <strain evidence="2">cv. Tatra</strain>
        <tissue evidence="1">Young leaves</tissue>
    </source>
</reference>
<sequence length="57" mass="6440">MLFGSGEREEGFVPVSMLSMNGYRDRWAKTCVLGLAVLDRLRQSLRRIPSVFGPNPE</sequence>
<gene>
    <name evidence="1" type="ORF">L195_g039094</name>
</gene>
<dbReference type="AlphaFoldDB" id="A0A2K3LWZ1"/>
<evidence type="ECO:0000313" key="1">
    <source>
        <dbReference type="EMBL" id="PNX83056.1"/>
    </source>
</evidence>
<comment type="caution">
    <text evidence="1">The sequence shown here is derived from an EMBL/GenBank/DDBJ whole genome shotgun (WGS) entry which is preliminary data.</text>
</comment>
<dbReference type="Proteomes" id="UP000236291">
    <property type="component" value="Unassembled WGS sequence"/>
</dbReference>
<proteinExistence type="predicted"/>
<name>A0A2K3LWZ1_TRIPR</name>